<evidence type="ECO:0000313" key="4">
    <source>
        <dbReference type="EMBL" id="AFZ50436.1"/>
    </source>
</evidence>
<dbReference type="FunFam" id="3.40.50.2000:FF:000119">
    <property type="entry name" value="Glycosyl transferase group 1"/>
    <property type="match status" value="1"/>
</dbReference>
<evidence type="ECO:0000313" key="5">
    <source>
        <dbReference type="Proteomes" id="UP000010482"/>
    </source>
</evidence>
<feature type="domain" description="Glycosyl transferase family 1" evidence="2">
    <location>
        <begin position="171"/>
        <end position="333"/>
    </location>
</feature>
<dbReference type="CDD" id="cd03809">
    <property type="entry name" value="GT4_MtfB-like"/>
    <property type="match status" value="1"/>
</dbReference>
<organism evidence="4 5">
    <name type="scientific">Dactylococcopsis salina (strain PCC 8305)</name>
    <name type="common">Myxobactron salinum</name>
    <dbReference type="NCBI Taxonomy" id="13035"/>
    <lineage>
        <taxon>Bacteria</taxon>
        <taxon>Bacillati</taxon>
        <taxon>Cyanobacteriota</taxon>
        <taxon>Cyanophyceae</taxon>
        <taxon>Nodosilineales</taxon>
        <taxon>Cymatolegaceae</taxon>
        <taxon>Dactylococcopsis</taxon>
    </lineage>
</organism>
<dbReference type="InterPro" id="IPR001296">
    <property type="entry name" value="Glyco_trans_1"/>
</dbReference>
<dbReference type="OrthoDB" id="9797829at2"/>
<accession>K9YU34</accession>
<evidence type="ECO:0000256" key="1">
    <source>
        <dbReference type="ARBA" id="ARBA00022679"/>
    </source>
</evidence>
<dbReference type="PANTHER" id="PTHR46401:SF2">
    <property type="entry name" value="GLYCOSYLTRANSFERASE WBBK-RELATED"/>
    <property type="match status" value="1"/>
</dbReference>
<dbReference type="eggNOG" id="COG0438">
    <property type="taxonomic scope" value="Bacteria"/>
</dbReference>
<dbReference type="GO" id="GO:0016757">
    <property type="term" value="F:glycosyltransferase activity"/>
    <property type="evidence" value="ECO:0007669"/>
    <property type="project" value="InterPro"/>
</dbReference>
<keyword evidence="5" id="KW-1185">Reference proteome</keyword>
<dbReference type="Gene3D" id="3.40.50.2000">
    <property type="entry name" value="Glycogen Phosphorylase B"/>
    <property type="match status" value="2"/>
</dbReference>
<keyword evidence="1" id="KW-0808">Transferase</keyword>
<dbReference type="AlphaFoldDB" id="K9YU34"/>
<evidence type="ECO:0000259" key="3">
    <source>
        <dbReference type="Pfam" id="PF13439"/>
    </source>
</evidence>
<dbReference type="STRING" id="13035.Dacsa_1776"/>
<dbReference type="InterPro" id="IPR028098">
    <property type="entry name" value="Glyco_trans_4-like_N"/>
</dbReference>
<evidence type="ECO:0000259" key="2">
    <source>
        <dbReference type="Pfam" id="PF00534"/>
    </source>
</evidence>
<protein>
    <submittedName>
        <fullName evidence="4">Glycosyltransferase</fullName>
    </submittedName>
</protein>
<dbReference type="Pfam" id="PF13439">
    <property type="entry name" value="Glyco_transf_4"/>
    <property type="match status" value="1"/>
</dbReference>
<name>K9YU34_DACS8</name>
<dbReference type="KEGG" id="dsl:Dacsa_1776"/>
<dbReference type="SUPFAM" id="SSF53756">
    <property type="entry name" value="UDP-Glycosyltransferase/glycogen phosphorylase"/>
    <property type="match status" value="1"/>
</dbReference>
<proteinExistence type="predicted"/>
<reference evidence="4" key="1">
    <citation type="submission" date="2012-04" db="EMBL/GenBank/DDBJ databases">
        <title>Finished genome of Dactylococcopsis salina PCC 8305.</title>
        <authorList>
            <consortium name="US DOE Joint Genome Institute"/>
            <person name="Gugger M."/>
            <person name="Coursin T."/>
            <person name="Rippka R."/>
            <person name="Tandeau De Marsac N."/>
            <person name="Huntemann M."/>
            <person name="Wei C.-L."/>
            <person name="Han J."/>
            <person name="Detter J.C."/>
            <person name="Han C."/>
            <person name="Tapia R."/>
            <person name="Daligault H."/>
            <person name="Chen A."/>
            <person name="Krypides N."/>
            <person name="Mavromatis K."/>
            <person name="Markowitz V."/>
            <person name="Szeto E."/>
            <person name="Ivanova N."/>
            <person name="Ovchinnikova G."/>
            <person name="Pagani I."/>
            <person name="Pati A."/>
            <person name="Goodwin L."/>
            <person name="Peters L."/>
            <person name="Pitluck S."/>
            <person name="Woyke T."/>
            <person name="Kerfeld C."/>
        </authorList>
    </citation>
    <scope>NUCLEOTIDE SEQUENCE [LARGE SCALE GENOMIC DNA]</scope>
    <source>
        <strain evidence="4">PCC 8305</strain>
    </source>
</reference>
<dbReference type="Pfam" id="PF00534">
    <property type="entry name" value="Glycos_transf_1"/>
    <property type="match status" value="1"/>
</dbReference>
<dbReference type="EMBL" id="CP003944">
    <property type="protein sequence ID" value="AFZ50436.1"/>
    <property type="molecule type" value="Genomic_DNA"/>
</dbReference>
<dbReference type="PATRIC" id="fig|13035.3.peg.2009"/>
<sequence length="357" mass="40384">MFSPLLINCSVLISHPTGISAYLTNLLPSFSPLQPTLLSSQEINDFNCYQIPKKLSPDHGSIGHFRRLVWTQKKLPKIYHQLNANLLFSPIPEAPLYSSCRYVVTVHDLIPLRYPQRFSPLTPYFRFYIPQVLKQAEHIICNSQATADDIINFWQIPASKITPILLAYNQQHFFPSPTPQKNNYFLYLGRHDPHKNVSRVIKAFAKFPDVNYQLWLAGSVDKRYTPKLQQLVTQFGLLDRVHFLNYLPYFQLPDLIRGATALVFPSLWEGFGLPVLEAMACGTPVITSNCSSLPEVAGDAAILVDPTNVDQIADSMIAIATNSYLRSSLIEKGLNRASQFSWEKTGQATVDVIKQFL</sequence>
<dbReference type="Proteomes" id="UP000010482">
    <property type="component" value="Chromosome"/>
</dbReference>
<dbReference type="GO" id="GO:0009103">
    <property type="term" value="P:lipopolysaccharide biosynthetic process"/>
    <property type="evidence" value="ECO:0007669"/>
    <property type="project" value="TreeGrafter"/>
</dbReference>
<feature type="domain" description="Glycosyltransferase subfamily 4-like N-terminal" evidence="3">
    <location>
        <begin position="55"/>
        <end position="164"/>
    </location>
</feature>
<dbReference type="PANTHER" id="PTHR46401">
    <property type="entry name" value="GLYCOSYLTRANSFERASE WBBK-RELATED"/>
    <property type="match status" value="1"/>
</dbReference>
<gene>
    <name evidence="4" type="ORF">Dacsa_1776</name>
</gene>
<dbReference type="HOGENOM" id="CLU_009583_27_6_3"/>